<keyword evidence="1" id="KW-1133">Transmembrane helix</keyword>
<keyword evidence="3" id="KW-1185">Reference proteome</keyword>
<protein>
    <submittedName>
        <fullName evidence="2">Uncharacterized protein</fullName>
    </submittedName>
</protein>
<feature type="transmembrane region" description="Helical" evidence="1">
    <location>
        <begin position="6"/>
        <end position="25"/>
    </location>
</feature>
<accession>A0A2V5H1H5</accession>
<reference evidence="2 3" key="1">
    <citation type="submission" date="2018-02" db="EMBL/GenBank/DDBJ databases">
        <title>The genomes of Aspergillus section Nigri reveals drivers in fungal speciation.</title>
        <authorList>
            <consortium name="DOE Joint Genome Institute"/>
            <person name="Vesth T.C."/>
            <person name="Nybo J."/>
            <person name="Theobald S."/>
            <person name="Brandl J."/>
            <person name="Frisvad J.C."/>
            <person name="Nielsen K.F."/>
            <person name="Lyhne E.K."/>
            <person name="Kogle M.E."/>
            <person name="Kuo A."/>
            <person name="Riley R."/>
            <person name="Clum A."/>
            <person name="Nolan M."/>
            <person name="Lipzen A."/>
            <person name="Salamov A."/>
            <person name="Henrissat B."/>
            <person name="Wiebenga A."/>
            <person name="De vries R.P."/>
            <person name="Grigoriev I.V."/>
            <person name="Mortensen U.H."/>
            <person name="Andersen M.R."/>
            <person name="Baker S.E."/>
        </authorList>
    </citation>
    <scope>NUCLEOTIDE SEQUENCE [LARGE SCALE GENOMIC DNA]</scope>
    <source>
        <strain evidence="2 3">CBS 115571</strain>
    </source>
</reference>
<sequence>MVHASIRGYCMSVVWVYGLIMWSSAGQRAPCRYVVMRSASFEGSVYPSFRQGWGGRNGWNQSETRLSNGRGERQVDPWTPCLFRVV</sequence>
<keyword evidence="1" id="KW-0812">Transmembrane</keyword>
<organism evidence="2 3">
    <name type="scientific">Aspergillus violaceofuscus (strain CBS 115571)</name>
    <dbReference type="NCBI Taxonomy" id="1450538"/>
    <lineage>
        <taxon>Eukaryota</taxon>
        <taxon>Fungi</taxon>
        <taxon>Dikarya</taxon>
        <taxon>Ascomycota</taxon>
        <taxon>Pezizomycotina</taxon>
        <taxon>Eurotiomycetes</taxon>
        <taxon>Eurotiomycetidae</taxon>
        <taxon>Eurotiales</taxon>
        <taxon>Aspergillaceae</taxon>
        <taxon>Aspergillus</taxon>
    </lineage>
</organism>
<name>A0A2V5H1H5_ASPV1</name>
<gene>
    <name evidence="2" type="ORF">BO99DRAFT_249778</name>
</gene>
<keyword evidence="1" id="KW-0472">Membrane</keyword>
<dbReference type="Proteomes" id="UP000249829">
    <property type="component" value="Unassembled WGS sequence"/>
</dbReference>
<evidence type="ECO:0000256" key="1">
    <source>
        <dbReference type="SAM" id="Phobius"/>
    </source>
</evidence>
<evidence type="ECO:0000313" key="2">
    <source>
        <dbReference type="EMBL" id="PYI15474.1"/>
    </source>
</evidence>
<dbReference type="EMBL" id="KZ825185">
    <property type="protein sequence ID" value="PYI15474.1"/>
    <property type="molecule type" value="Genomic_DNA"/>
</dbReference>
<evidence type="ECO:0000313" key="3">
    <source>
        <dbReference type="Proteomes" id="UP000249829"/>
    </source>
</evidence>
<dbReference type="AlphaFoldDB" id="A0A2V5H1H5"/>
<proteinExistence type="predicted"/>